<reference evidence="2 3" key="1">
    <citation type="submission" date="2019-02" db="EMBL/GenBank/DDBJ databases">
        <title>Deep-cultivation of Planctomycetes and their phenomic and genomic characterization uncovers novel biology.</title>
        <authorList>
            <person name="Wiegand S."/>
            <person name="Jogler M."/>
            <person name="Boedeker C."/>
            <person name="Pinto D."/>
            <person name="Vollmers J."/>
            <person name="Rivas-Marin E."/>
            <person name="Kohn T."/>
            <person name="Peeters S.H."/>
            <person name="Heuer A."/>
            <person name="Rast P."/>
            <person name="Oberbeckmann S."/>
            <person name="Bunk B."/>
            <person name="Jeske O."/>
            <person name="Meyerdierks A."/>
            <person name="Storesund J.E."/>
            <person name="Kallscheuer N."/>
            <person name="Luecker S."/>
            <person name="Lage O.M."/>
            <person name="Pohl T."/>
            <person name="Merkel B.J."/>
            <person name="Hornburger P."/>
            <person name="Mueller R.-W."/>
            <person name="Bruemmer F."/>
            <person name="Labrenz M."/>
            <person name="Spormann A.M."/>
            <person name="Op den Camp H."/>
            <person name="Overmann J."/>
            <person name="Amann R."/>
            <person name="Jetten M.S.M."/>
            <person name="Mascher T."/>
            <person name="Medema M.H."/>
            <person name="Devos D.P."/>
            <person name="Kaster A.-K."/>
            <person name="Ovreas L."/>
            <person name="Rohde M."/>
            <person name="Galperin M.Y."/>
            <person name="Jogler C."/>
        </authorList>
    </citation>
    <scope>NUCLEOTIDE SEQUENCE [LARGE SCALE GENOMIC DNA]</scope>
    <source>
        <strain evidence="2 3">FF011L</strain>
    </source>
</reference>
<evidence type="ECO:0000313" key="3">
    <source>
        <dbReference type="Proteomes" id="UP000320672"/>
    </source>
</evidence>
<proteinExistence type="predicted"/>
<sequence length="122" mass="13669" precursor="true">MTTRRNHHLLILAAMAFCSLTTSVQAQPPKMKYSTKIPANVVIPDRTETRLGALEFVDGFPTEATAEKVWDHIDFSRAIEAMIMTTPAASLQGSLTHRPELLEKKVNGEILHSWDGESTWTY</sequence>
<dbReference type="RefSeq" id="WP_218932674.1">
    <property type="nucleotide sequence ID" value="NZ_CP036262.1"/>
</dbReference>
<feature type="chain" id="PRO_5021811617" evidence="1">
    <location>
        <begin position="27"/>
        <end position="122"/>
    </location>
</feature>
<dbReference type="Proteomes" id="UP000320672">
    <property type="component" value="Chromosome"/>
</dbReference>
<dbReference type="SUPFAM" id="SSF160935">
    <property type="entry name" value="VPA0735-like"/>
    <property type="match status" value="1"/>
</dbReference>
<evidence type="ECO:0000256" key="1">
    <source>
        <dbReference type="SAM" id="SignalP"/>
    </source>
</evidence>
<dbReference type="AlphaFoldDB" id="A0A517MIG1"/>
<organism evidence="2 3">
    <name type="scientific">Roseimaritima multifibrata</name>
    <dbReference type="NCBI Taxonomy" id="1930274"/>
    <lineage>
        <taxon>Bacteria</taxon>
        <taxon>Pseudomonadati</taxon>
        <taxon>Planctomycetota</taxon>
        <taxon>Planctomycetia</taxon>
        <taxon>Pirellulales</taxon>
        <taxon>Pirellulaceae</taxon>
        <taxon>Roseimaritima</taxon>
    </lineage>
</organism>
<gene>
    <name evidence="2" type="ORF">FF011L_34610</name>
</gene>
<name>A0A517MIG1_9BACT</name>
<keyword evidence="3" id="KW-1185">Reference proteome</keyword>
<protein>
    <submittedName>
        <fullName evidence="2">Uncharacterized protein</fullName>
    </submittedName>
</protein>
<accession>A0A517MIG1</accession>
<feature type="signal peptide" evidence="1">
    <location>
        <begin position="1"/>
        <end position="26"/>
    </location>
</feature>
<dbReference type="EMBL" id="CP036262">
    <property type="protein sequence ID" value="QDS94681.1"/>
    <property type="molecule type" value="Genomic_DNA"/>
</dbReference>
<evidence type="ECO:0000313" key="2">
    <source>
        <dbReference type="EMBL" id="QDS94681.1"/>
    </source>
</evidence>
<keyword evidence="1" id="KW-0732">Signal</keyword>
<dbReference type="KEGG" id="rml:FF011L_34610"/>